<evidence type="ECO:0000313" key="7">
    <source>
        <dbReference type="Proteomes" id="UP000253857"/>
    </source>
</evidence>
<dbReference type="GO" id="GO:0004518">
    <property type="term" value="F:nuclease activity"/>
    <property type="evidence" value="ECO:0007669"/>
    <property type="project" value="UniProtKB-KW"/>
</dbReference>
<sequence length="165" mass="18034">MPSQQTSLLVDTNIWLDYFLANRPAHAAAMSFMLFAHEHGYPLLYPTAIVKDVFYLTANAFKRDMCNENGRLTERDAAAATEIAWGCVGNMREQATAVGSDESDLWTACGLCNLHNDLEDNLIVAAAQRSNATYLITSDELLIKHAPVAALTPSDALTLLQADMA</sequence>
<dbReference type="EMBL" id="PPTY01000009">
    <property type="protein sequence ID" value="RDB86019.1"/>
    <property type="molecule type" value="Genomic_DNA"/>
</dbReference>
<comment type="caution">
    <text evidence="6">The sequence shown here is derived from an EMBL/GenBank/DDBJ whole genome shotgun (WGS) entry which is preliminary data.</text>
</comment>
<dbReference type="AlphaFoldDB" id="A0A369N1I3"/>
<organism evidence="6 7">
    <name type="scientific">Eggerthella lenta</name>
    <name type="common">Eubacterium lentum</name>
    <dbReference type="NCBI Taxonomy" id="84112"/>
    <lineage>
        <taxon>Bacteria</taxon>
        <taxon>Bacillati</taxon>
        <taxon>Actinomycetota</taxon>
        <taxon>Coriobacteriia</taxon>
        <taxon>Eggerthellales</taxon>
        <taxon>Eggerthellaceae</taxon>
        <taxon>Eggerthella</taxon>
    </lineage>
</organism>
<keyword evidence="3" id="KW-0378">Hydrolase</keyword>
<evidence type="ECO:0000259" key="5">
    <source>
        <dbReference type="Pfam" id="PF13470"/>
    </source>
</evidence>
<dbReference type="InterPro" id="IPR029060">
    <property type="entry name" value="PIN-like_dom_sf"/>
</dbReference>
<accession>A0A369N1I3</accession>
<gene>
    <name evidence="6" type="ORF">C1871_07310</name>
</gene>
<evidence type="ECO:0000256" key="4">
    <source>
        <dbReference type="ARBA" id="ARBA00022842"/>
    </source>
</evidence>
<protein>
    <submittedName>
        <fullName evidence="6">PIN domain-containing protein</fullName>
    </submittedName>
</protein>
<keyword evidence="4" id="KW-0460">Magnesium</keyword>
<name>A0A369N1I3_EGGLN</name>
<keyword evidence="2" id="KW-0479">Metal-binding</keyword>
<proteinExistence type="predicted"/>
<dbReference type="GO" id="GO:0046872">
    <property type="term" value="F:metal ion binding"/>
    <property type="evidence" value="ECO:0007669"/>
    <property type="project" value="UniProtKB-KW"/>
</dbReference>
<dbReference type="Proteomes" id="UP000253857">
    <property type="component" value="Unassembled WGS sequence"/>
</dbReference>
<evidence type="ECO:0000256" key="1">
    <source>
        <dbReference type="ARBA" id="ARBA00022722"/>
    </source>
</evidence>
<dbReference type="CDD" id="cd09854">
    <property type="entry name" value="PIN_VapC-like"/>
    <property type="match status" value="1"/>
</dbReference>
<dbReference type="InterPro" id="IPR002716">
    <property type="entry name" value="PIN_dom"/>
</dbReference>
<feature type="domain" description="PIN" evidence="5">
    <location>
        <begin position="8"/>
        <end position="139"/>
    </location>
</feature>
<evidence type="ECO:0000256" key="3">
    <source>
        <dbReference type="ARBA" id="ARBA00022801"/>
    </source>
</evidence>
<dbReference type="GO" id="GO:0016787">
    <property type="term" value="F:hydrolase activity"/>
    <property type="evidence" value="ECO:0007669"/>
    <property type="project" value="UniProtKB-KW"/>
</dbReference>
<keyword evidence="1" id="KW-0540">Nuclease</keyword>
<dbReference type="SUPFAM" id="SSF88723">
    <property type="entry name" value="PIN domain-like"/>
    <property type="match status" value="1"/>
</dbReference>
<dbReference type="OMA" id="MCNENGR"/>
<dbReference type="Pfam" id="PF13470">
    <property type="entry name" value="PIN_3"/>
    <property type="match status" value="1"/>
</dbReference>
<dbReference type="RefSeq" id="WP_015761400.1">
    <property type="nucleotide sequence ID" value="NZ_AP025575.1"/>
</dbReference>
<reference evidence="6 7" key="1">
    <citation type="journal article" date="2018" name="Elife">
        <title>Discovery and characterization of a prevalent human gut bacterial enzyme sufficient for the inactivation of a family of plant toxins.</title>
        <authorList>
            <person name="Koppel N."/>
            <person name="Bisanz J.E."/>
            <person name="Pandelia M.E."/>
            <person name="Turnbaugh P.J."/>
            <person name="Balskus E.P."/>
        </authorList>
    </citation>
    <scope>NUCLEOTIDE SEQUENCE [LARGE SCALE GENOMIC DNA]</scope>
    <source>
        <strain evidence="6 7">FAA1-1-60AUCSF</strain>
    </source>
</reference>
<evidence type="ECO:0000256" key="2">
    <source>
        <dbReference type="ARBA" id="ARBA00022723"/>
    </source>
</evidence>
<evidence type="ECO:0000313" key="6">
    <source>
        <dbReference type="EMBL" id="RDB86019.1"/>
    </source>
</evidence>
<dbReference type="Gene3D" id="3.40.50.1010">
    <property type="entry name" value="5'-nuclease"/>
    <property type="match status" value="1"/>
</dbReference>